<keyword evidence="1" id="KW-1133">Transmembrane helix</keyword>
<evidence type="ECO:0000256" key="1">
    <source>
        <dbReference type="SAM" id="Phobius"/>
    </source>
</evidence>
<name>A0A565A6K2_PLAVI</name>
<accession>A0A565A6K2</accession>
<sequence>MMWYNNYIQVYLSFFLICPLYKSLEIKYKPDITFNMSFNRLLAKHAVQKELKYQQLRETNSDNVMNNKNKNVSDNISSYSELKKVALHDFDEYKKGYRRRYSKKKGLAKLDCYCEKKFFDNFDYIYEISVKRKNDKKTFLKKILSKYRNLIIILSLLPIPGSIMPFFFNGGKNALIPMCRSSCIKHTESGNDAHLAISFGQIKDEQLWTQWDI</sequence>
<protein>
    <submittedName>
        <fullName evidence="2">(malaria parasite P. vivax) hypothetical protein</fullName>
    </submittedName>
</protein>
<dbReference type="Proteomes" id="UP000220605">
    <property type="component" value="Unassembled WGS sequence"/>
</dbReference>
<feature type="transmembrane region" description="Helical" evidence="1">
    <location>
        <begin position="150"/>
        <end position="168"/>
    </location>
</feature>
<reference evidence="3" key="1">
    <citation type="submission" date="2016-07" db="EMBL/GenBank/DDBJ databases">
        <authorList>
            <consortium name="Pathogen Informatics"/>
        </authorList>
    </citation>
    <scope>NUCLEOTIDE SEQUENCE</scope>
    <source>
        <strain evidence="2">PvW1</strain>
    </source>
</reference>
<keyword evidence="1" id="KW-0472">Membrane</keyword>
<dbReference type="VEuPathDB" id="PlasmoDB:PVP01_0008810"/>
<proteinExistence type="predicted"/>
<dbReference type="InterPro" id="IPR022139">
    <property type="entry name" value="Fam-L/Fam-M-like_plasmodium"/>
</dbReference>
<dbReference type="EMBL" id="CAJZCX010000004">
    <property type="protein sequence ID" value="CAG9473021.1"/>
    <property type="molecule type" value="Genomic_DNA"/>
</dbReference>
<dbReference type="AlphaFoldDB" id="A0A565A6K2"/>
<dbReference type="VEuPathDB" id="PlasmoDB:PVX_067190"/>
<organism evidence="3">
    <name type="scientific">Plasmodium vivax</name>
    <name type="common">malaria parasite P. vivax</name>
    <dbReference type="NCBI Taxonomy" id="5855"/>
    <lineage>
        <taxon>Eukaryota</taxon>
        <taxon>Sar</taxon>
        <taxon>Alveolata</taxon>
        <taxon>Apicomplexa</taxon>
        <taxon>Aconoidasida</taxon>
        <taxon>Haemosporida</taxon>
        <taxon>Plasmodiidae</taxon>
        <taxon>Plasmodium</taxon>
        <taxon>Plasmodium (Plasmodium)</taxon>
    </lineage>
</organism>
<dbReference type="Pfam" id="PF12420">
    <property type="entry name" value="DUF3671"/>
    <property type="match status" value="1"/>
</dbReference>
<evidence type="ECO:0000313" key="3">
    <source>
        <dbReference type="EMBL" id="VVA00168.1"/>
    </source>
</evidence>
<evidence type="ECO:0000313" key="2">
    <source>
        <dbReference type="EMBL" id="CAG9473021.1"/>
    </source>
</evidence>
<keyword evidence="1" id="KW-0812">Transmembrane</keyword>
<gene>
    <name evidence="3" type="ORF">PVP01_0008810</name>
    <name evidence="2" type="ORF">PVW1_120005900</name>
</gene>
<dbReference type="EMBL" id="FLZR02000042">
    <property type="protein sequence ID" value="VVA00168.1"/>
    <property type="molecule type" value="Genomic_DNA"/>
</dbReference>
<dbReference type="VEuPathDB" id="PlasmoDB:PVW1_120005900"/>
<dbReference type="Proteomes" id="UP000779233">
    <property type="component" value="Unassembled WGS sequence"/>
</dbReference>